<reference evidence="8" key="1">
    <citation type="submission" date="2021-01" db="EMBL/GenBank/DDBJ databases">
        <authorList>
            <person name="Corre E."/>
            <person name="Pelletier E."/>
            <person name="Niang G."/>
            <person name="Scheremetjew M."/>
            <person name="Finn R."/>
            <person name="Kale V."/>
            <person name="Holt S."/>
            <person name="Cochrane G."/>
            <person name="Meng A."/>
            <person name="Brown T."/>
            <person name="Cohen L."/>
        </authorList>
    </citation>
    <scope>NUCLEOTIDE SEQUENCE</scope>
    <source>
        <strain evidence="8">WS</strain>
    </source>
</reference>
<feature type="transmembrane region" description="Helical" evidence="6">
    <location>
        <begin position="806"/>
        <end position="831"/>
    </location>
</feature>
<evidence type="ECO:0000256" key="5">
    <source>
        <dbReference type="ARBA" id="ARBA00023136"/>
    </source>
</evidence>
<protein>
    <recommendedName>
        <fullName evidence="7">Sodium/calcium exchanger membrane region domain-containing protein</fullName>
    </recommendedName>
</protein>
<feature type="transmembrane region" description="Helical" evidence="6">
    <location>
        <begin position="640"/>
        <end position="660"/>
    </location>
</feature>
<feature type="domain" description="Sodium/calcium exchanger membrane region" evidence="7">
    <location>
        <begin position="223"/>
        <end position="363"/>
    </location>
</feature>
<organism evidence="8">
    <name type="scientific">Percolomonas cosmopolitus</name>
    <dbReference type="NCBI Taxonomy" id="63605"/>
    <lineage>
        <taxon>Eukaryota</taxon>
        <taxon>Discoba</taxon>
        <taxon>Heterolobosea</taxon>
        <taxon>Tetramitia</taxon>
        <taxon>Eutetramitia</taxon>
        <taxon>Percolomonadidae</taxon>
        <taxon>Percolomonas</taxon>
    </lineage>
</organism>
<feature type="domain" description="Sodium/calcium exchanger membrane region" evidence="7">
    <location>
        <begin position="675"/>
        <end position="822"/>
    </location>
</feature>
<dbReference type="PANTHER" id="PTHR12266">
    <property type="entry name" value="NA+/CA2+ K+ INDEPENDENT EXCHANGER"/>
    <property type="match status" value="1"/>
</dbReference>
<feature type="transmembrane region" description="Helical" evidence="6">
    <location>
        <begin position="212"/>
        <end position="233"/>
    </location>
</feature>
<feature type="transmembrane region" description="Helical" evidence="6">
    <location>
        <begin position="345"/>
        <end position="364"/>
    </location>
</feature>
<dbReference type="PANTHER" id="PTHR12266:SF0">
    <property type="entry name" value="MITOCHONDRIAL SODIUM_CALCIUM EXCHANGER PROTEIN"/>
    <property type="match status" value="1"/>
</dbReference>
<evidence type="ECO:0000259" key="7">
    <source>
        <dbReference type="Pfam" id="PF01699"/>
    </source>
</evidence>
<feature type="transmembrane region" description="Helical" evidence="6">
    <location>
        <begin position="672"/>
        <end position="689"/>
    </location>
</feature>
<accession>A0A7S1PFV4</accession>
<keyword evidence="2" id="KW-0813">Transport</keyword>
<feature type="transmembrane region" description="Helical" evidence="6">
    <location>
        <begin position="695"/>
        <end position="717"/>
    </location>
</feature>
<evidence type="ECO:0000256" key="6">
    <source>
        <dbReference type="SAM" id="Phobius"/>
    </source>
</evidence>
<evidence type="ECO:0000256" key="2">
    <source>
        <dbReference type="ARBA" id="ARBA00022448"/>
    </source>
</evidence>
<comment type="subcellular location">
    <subcellularLocation>
        <location evidence="1">Membrane</location>
        <topology evidence="1">Multi-pass membrane protein</topology>
    </subcellularLocation>
</comment>
<feature type="transmembrane region" description="Helical" evidence="6">
    <location>
        <begin position="738"/>
        <end position="759"/>
    </location>
</feature>
<feature type="transmembrane region" description="Helical" evidence="6">
    <location>
        <begin position="320"/>
        <end position="339"/>
    </location>
</feature>
<evidence type="ECO:0000256" key="3">
    <source>
        <dbReference type="ARBA" id="ARBA00022692"/>
    </source>
</evidence>
<proteinExistence type="predicted"/>
<evidence type="ECO:0000313" key="8">
    <source>
        <dbReference type="EMBL" id="CAD9078729.1"/>
    </source>
</evidence>
<feature type="transmembrane region" description="Helical" evidence="6">
    <location>
        <begin position="12"/>
        <end position="33"/>
    </location>
</feature>
<dbReference type="InterPro" id="IPR044880">
    <property type="entry name" value="NCX_ion-bd_dom_sf"/>
</dbReference>
<dbReference type="GO" id="GO:0016020">
    <property type="term" value="C:membrane"/>
    <property type="evidence" value="ECO:0007669"/>
    <property type="project" value="UniProtKB-SubCell"/>
</dbReference>
<evidence type="ECO:0000256" key="1">
    <source>
        <dbReference type="ARBA" id="ARBA00004141"/>
    </source>
</evidence>
<evidence type="ECO:0000256" key="4">
    <source>
        <dbReference type="ARBA" id="ARBA00022989"/>
    </source>
</evidence>
<feature type="transmembrane region" description="Helical" evidence="6">
    <location>
        <begin position="293"/>
        <end position="313"/>
    </location>
</feature>
<name>A0A7S1PFV4_9EUKA</name>
<feature type="transmembrane region" description="Helical" evidence="6">
    <location>
        <begin position="613"/>
        <end position="634"/>
    </location>
</feature>
<dbReference type="Pfam" id="PF01699">
    <property type="entry name" value="Na_Ca_ex"/>
    <property type="match status" value="2"/>
</dbReference>
<dbReference type="GO" id="GO:0008324">
    <property type="term" value="F:monoatomic cation transmembrane transporter activity"/>
    <property type="evidence" value="ECO:0007669"/>
    <property type="project" value="TreeGrafter"/>
</dbReference>
<keyword evidence="3 6" id="KW-0812">Transmembrane</keyword>
<dbReference type="Gene3D" id="1.20.1420.30">
    <property type="entry name" value="NCX, central ion-binding region"/>
    <property type="match status" value="2"/>
</dbReference>
<feature type="transmembrane region" description="Helical" evidence="6">
    <location>
        <begin position="779"/>
        <end position="799"/>
    </location>
</feature>
<dbReference type="InterPro" id="IPR051359">
    <property type="entry name" value="CaCA_antiporter"/>
</dbReference>
<sequence>MTSILTQKKSPLWYLTKFSIILLILAFIFIFKARFGYETTQMKVNRGRATVGMSQNLLREPHMKSSAKAWGRRAEIVDEFALMERRKRRRQKKVALMHSDAQSGGSWAALPSHAASATNLILGESSSSWTTRRKLLSMAPPQFNASFTDLLPLNEDIRVGDDDDDDGDDGNTAICHRLPLYPYDKCQYAKDNCMSPLAGGILNYLQIRYCTLTWWPIFYVLMAVWLFVLFFLLGDTAEAYFCPSLTEISRLLRLSPDVSGVTLLAFGNGAPDIASIIAGVIGGSAGFGLGEPIGAGLFVTTAVFAAVALLSNVKVDAVPFIRDVGTCLIGVVFCFVVFLTGKFELWQSLTCLGLYVGYVSFVVIGEQLYRLLRRVQFWFRQRDSEDEEKVSLLGPAATATYGDQSQDVHRGHWNPDMVPIFDQPVSRATHMDPNFVEEHRGGPFYASHYYPKIGIAFKTSRDSDLQVVHVDEIQEAASAAKHSINDEELQPDVVETHIADDSEESGEELIAEKADELDAFYNDESDDKSSLKKRRTGTLIIEDHFSPHDRIPNDDEEDDEHMFLMKIVHGFKDWIDWDEMSTIDRIQFILASPFTLVRNLTIPKADKEEWSKFFAVLSPVFIPWFTLWAIGYPMFMVGPIPLGAILTVIGIVFAIGIFFTSQSRKTPVYHSVLVLLSFFMGIIWIYILANELVDVLQTIGILWQVSDAILAVTVLTWGNSLGDMVSDVVVARSGFPDMACAAIFGGPTLNLLIGIGLSVTYHCISEGHSFPLDQEPTVFLSFVMLILSLVSSLVVVPLSGFRAPNIYGVLLLCIYVFFMVVAVCMELGFLWPKIA</sequence>
<dbReference type="EMBL" id="HBGD01002340">
    <property type="protein sequence ID" value="CAD9078729.1"/>
    <property type="molecule type" value="Transcribed_RNA"/>
</dbReference>
<keyword evidence="5 6" id="KW-0472">Membrane</keyword>
<dbReference type="InterPro" id="IPR004837">
    <property type="entry name" value="NaCa_Exmemb"/>
</dbReference>
<dbReference type="AlphaFoldDB" id="A0A7S1PFV4"/>
<keyword evidence="4 6" id="KW-1133">Transmembrane helix</keyword>
<gene>
    <name evidence="8" type="ORF">PCOS0759_LOCUS1961</name>
</gene>